<protein>
    <submittedName>
        <fullName evidence="2">Uncharacterized protein</fullName>
    </submittedName>
</protein>
<reference evidence="2 3" key="1">
    <citation type="journal article" date="2023" name="IScience">
        <title>Expanded male sex-determining region conserved during the evolution of homothallism in the green alga Volvox.</title>
        <authorList>
            <person name="Yamamoto K."/>
            <person name="Matsuzaki R."/>
            <person name="Mahakham W."/>
            <person name="Heman W."/>
            <person name="Sekimoto H."/>
            <person name="Kawachi M."/>
            <person name="Minakuchi Y."/>
            <person name="Toyoda A."/>
            <person name="Nozaki H."/>
        </authorList>
    </citation>
    <scope>NUCLEOTIDE SEQUENCE [LARGE SCALE GENOMIC DNA]</scope>
    <source>
        <strain evidence="2 3">NIES-4468</strain>
    </source>
</reference>
<keyword evidence="1" id="KW-0175">Coiled coil</keyword>
<sequence length="298" mass="31948">MSSSIGNGNSSVVPQDKSIARPRVPYPVCPSFEQSSCAQQCLMITSADKVSDLKPCDSEIKEVLKGAAGVQACTSVTNMTPPSAKIDRPAPHARFAEFFERSAKLKDYIFESQLFCARAAWRAQEFLVGLTTSTAKGGGRVLETEAAVRREDKLQVEMDEAKKQLLSFAAAEQQYKLQLADSTAQIDDLRVQLQRMQEEKEEQIAAVRRDAAASGAELEALREQLRLAQQQVAQQEQYAAAAAAAATTTAATAGTTIASSTADVDMELVPAPSPIATCGAAANWDTIASSAVEDALWK</sequence>
<dbReference type="Proteomes" id="UP001165090">
    <property type="component" value="Unassembled WGS sequence"/>
</dbReference>
<accession>A0ABQ5S0L6</accession>
<gene>
    <name evidence="2" type="ORF">VaNZ11_006087</name>
</gene>
<proteinExistence type="predicted"/>
<evidence type="ECO:0000313" key="3">
    <source>
        <dbReference type="Proteomes" id="UP001165090"/>
    </source>
</evidence>
<keyword evidence="3" id="KW-1185">Reference proteome</keyword>
<dbReference type="EMBL" id="BSDZ01000014">
    <property type="protein sequence ID" value="GLI63191.1"/>
    <property type="molecule type" value="Genomic_DNA"/>
</dbReference>
<evidence type="ECO:0000256" key="1">
    <source>
        <dbReference type="SAM" id="Coils"/>
    </source>
</evidence>
<organism evidence="2 3">
    <name type="scientific">Volvox africanus</name>
    <dbReference type="NCBI Taxonomy" id="51714"/>
    <lineage>
        <taxon>Eukaryota</taxon>
        <taxon>Viridiplantae</taxon>
        <taxon>Chlorophyta</taxon>
        <taxon>core chlorophytes</taxon>
        <taxon>Chlorophyceae</taxon>
        <taxon>CS clade</taxon>
        <taxon>Chlamydomonadales</taxon>
        <taxon>Volvocaceae</taxon>
        <taxon>Volvox</taxon>
    </lineage>
</organism>
<feature type="coiled-coil region" evidence="1">
    <location>
        <begin position="144"/>
        <end position="238"/>
    </location>
</feature>
<name>A0ABQ5S0L6_9CHLO</name>
<evidence type="ECO:0000313" key="2">
    <source>
        <dbReference type="EMBL" id="GLI63191.1"/>
    </source>
</evidence>
<comment type="caution">
    <text evidence="2">The sequence shown here is derived from an EMBL/GenBank/DDBJ whole genome shotgun (WGS) entry which is preliminary data.</text>
</comment>
<feature type="non-terminal residue" evidence="2">
    <location>
        <position position="298"/>
    </location>
</feature>